<dbReference type="InterPro" id="IPR043502">
    <property type="entry name" value="DNA/RNA_pol_sf"/>
</dbReference>
<feature type="coiled-coil region" evidence="1">
    <location>
        <begin position="74"/>
        <end position="101"/>
    </location>
</feature>
<proteinExistence type="predicted"/>
<dbReference type="InterPro" id="IPR043128">
    <property type="entry name" value="Rev_trsase/Diguanyl_cyclase"/>
</dbReference>
<dbReference type="SUPFAM" id="SSF56672">
    <property type="entry name" value="DNA/RNA polymerases"/>
    <property type="match status" value="1"/>
</dbReference>
<evidence type="ECO:0000256" key="2">
    <source>
        <dbReference type="SAM" id="MobiDB-lite"/>
    </source>
</evidence>
<dbReference type="Pfam" id="PF05380">
    <property type="entry name" value="Peptidase_A17"/>
    <property type="match status" value="1"/>
</dbReference>
<dbReference type="InterPro" id="IPR005312">
    <property type="entry name" value="DUF1759"/>
</dbReference>
<dbReference type="InterPro" id="IPR040676">
    <property type="entry name" value="DUF5641"/>
</dbReference>
<sequence length="1364" mass="154438">MVLTRSQTHENPHLDDVEGQDNSVNSQLIMLLSKRERIVSSLGRVRNWFERNGDASSSAIQVRLRDFANIKVQFDNVQTEIEAIDDQVNELEHENNRQNFEDSYYDLYAALEDAVNKSNSSIAATSRSHTTGDVTNRGPISSLLQLAPIDIKPFSGHYTEWLPFFNTFRALVHDDPRYQNRNLEKLHQLRNCLRGEALEVIQALPISAENYETALSSLRSQFENKRLIVQHHVNNLFNLPQVSKDSARSLRLLVNTVNTNLDALNSLDINTTSWDPLLIHIITSRLDSLSRHKWEESLKTTEPPSKAQLITHLTQRCNLLEALEINKNLSKTVPTTRDNDQKSGNKNSTKSFAVQDKVNFSCYFCEKSHSLYNCPGFLRLHIADRESQVKRMKLCKNCLRPSHEAKDCKSASCKLCHQKHNTLLHPYVPTRVTTEPQPSVINCNQSKTQSEVLLSTVIVNVRDRFGNLQPCRALLDAGSQSNFILQSTCKRLGLAMQSINLSVTGFEKSISTIKNSVDVEIHSLATSYKEKLHCLVSKTITQNIPSNSFSKKDVGIPKNIRLADEEFNVSRPIDLLIGAEIFWKTLCVGQIKAESTGPIFQKTVFGWIIGGPSTISDSDRHKNILCNMNANASAALEKQVEKFWLLEGYNDSNKPRTKIERLHEKNFEENVTRTKDGRFQVRLTFNDKLSKLGTSLKIAEKRFMALERNFSKIPEVKLYYGQFMNEYIHLGHMTLTGTIQNVIDDSSTCFLPHHAVFKSDGNADKIRVVFDGSARTSTGVSLNETLDAGPKILNDIFPILIKFRTFKYAFSADICKMYRQILIHPDDRRYQQILWRNDPAKPLGVYELNTVTYGLTSSPYAAIKCIKMLADAECQKHSKISETIHEDFYVDDVLTGANTLQETIQLRNDLVTILKRGCFGLSKWASNSPEILLDNTAGDSLVPLERKTTESKTLGLLWDTNHDCFRYSSHLPATKKVTKRSILSISSQIFDPLGLLSPVTVKAKMLMQELWSLKLGWDESVPTVLHSTWNEWRQELHLINQFEIPRYIFNHPSVTTEVHGFADASEKAYGGVIYIRTIQSDGKISVNILCAKSRVAPLKVTQLPRLELCAALLVSQLYKVIIKALKIDVSNTFFWTDSTISLAWIAAKSSSLKTFVSNRVAEIQELTDNCNWGYVPSAPYMGGLWESAVKSAKHHLKRVAGNALFSFEEMQTLLTQIEACLNSRPLTPLSSDPNDLNPLTPGHFLTGAPLNAIPEQDTTFTATNRLSRWQRVSQAQQHFWKRWSKEYLGHLQHRRKWKRSTPDVTIDDLVIIREDNTPPVTWRMGRIIMTHPGTDGHVRVATIKTAAGVLKRPITKVCVLPTNE</sequence>
<dbReference type="EMBL" id="JABDTM020023046">
    <property type="protein sequence ID" value="KAH0815479.1"/>
    <property type="molecule type" value="Genomic_DNA"/>
</dbReference>
<reference evidence="4" key="1">
    <citation type="journal article" date="2020" name="J Insects Food Feed">
        <title>The yellow mealworm (Tenebrio molitor) genome: a resource for the emerging insects as food and feed industry.</title>
        <authorList>
            <person name="Eriksson T."/>
            <person name="Andere A."/>
            <person name="Kelstrup H."/>
            <person name="Emery V."/>
            <person name="Picard C."/>
        </authorList>
    </citation>
    <scope>NUCLEOTIDE SEQUENCE</scope>
    <source>
        <strain evidence="4">Stoneville</strain>
        <tissue evidence="4">Whole head</tissue>
    </source>
</reference>
<evidence type="ECO:0000259" key="3">
    <source>
        <dbReference type="Pfam" id="PF18701"/>
    </source>
</evidence>
<evidence type="ECO:0000256" key="1">
    <source>
        <dbReference type="SAM" id="Coils"/>
    </source>
</evidence>
<dbReference type="Proteomes" id="UP000719412">
    <property type="component" value="Unassembled WGS sequence"/>
</dbReference>
<evidence type="ECO:0000313" key="4">
    <source>
        <dbReference type="EMBL" id="KAH0815479.1"/>
    </source>
</evidence>
<keyword evidence="1" id="KW-0175">Coiled coil</keyword>
<gene>
    <name evidence="4" type="ORF">GEV33_007313</name>
</gene>
<keyword evidence="5" id="KW-1185">Reference proteome</keyword>
<protein>
    <recommendedName>
        <fullName evidence="3">DUF5641 domain-containing protein</fullName>
    </recommendedName>
</protein>
<dbReference type="Gene3D" id="3.10.10.10">
    <property type="entry name" value="HIV Type 1 Reverse Transcriptase, subunit A, domain 1"/>
    <property type="match status" value="1"/>
</dbReference>
<dbReference type="Gene3D" id="3.30.70.270">
    <property type="match status" value="1"/>
</dbReference>
<dbReference type="Gene3D" id="3.30.420.10">
    <property type="entry name" value="Ribonuclease H-like superfamily/Ribonuclease H"/>
    <property type="match status" value="1"/>
</dbReference>
<feature type="compositionally biased region" description="Basic and acidic residues" evidence="2">
    <location>
        <begin position="7"/>
        <end position="16"/>
    </location>
</feature>
<dbReference type="GO" id="GO:0071897">
    <property type="term" value="P:DNA biosynthetic process"/>
    <property type="evidence" value="ECO:0007669"/>
    <property type="project" value="UniProtKB-ARBA"/>
</dbReference>
<accession>A0A8J6HIW5</accession>
<dbReference type="CDD" id="cd01644">
    <property type="entry name" value="RT_pepA17"/>
    <property type="match status" value="1"/>
</dbReference>
<reference evidence="4" key="2">
    <citation type="submission" date="2021-08" db="EMBL/GenBank/DDBJ databases">
        <authorList>
            <person name="Eriksson T."/>
        </authorList>
    </citation>
    <scope>NUCLEOTIDE SEQUENCE</scope>
    <source>
        <strain evidence="4">Stoneville</strain>
        <tissue evidence="4">Whole head</tissue>
    </source>
</reference>
<dbReference type="InterPro" id="IPR036397">
    <property type="entry name" value="RNaseH_sf"/>
</dbReference>
<dbReference type="PANTHER" id="PTHR47331">
    <property type="entry name" value="PHD-TYPE DOMAIN-CONTAINING PROTEIN"/>
    <property type="match status" value="1"/>
</dbReference>
<dbReference type="Pfam" id="PF18701">
    <property type="entry name" value="DUF5641"/>
    <property type="match status" value="1"/>
</dbReference>
<dbReference type="Pfam" id="PF03564">
    <property type="entry name" value="DUF1759"/>
    <property type="match status" value="1"/>
</dbReference>
<dbReference type="GO" id="GO:0003676">
    <property type="term" value="F:nucleic acid binding"/>
    <property type="evidence" value="ECO:0007669"/>
    <property type="project" value="InterPro"/>
</dbReference>
<comment type="caution">
    <text evidence="4">The sequence shown here is derived from an EMBL/GenBank/DDBJ whole genome shotgun (WGS) entry which is preliminary data.</text>
</comment>
<dbReference type="PANTHER" id="PTHR47331:SF1">
    <property type="entry name" value="GAG-LIKE PROTEIN"/>
    <property type="match status" value="1"/>
</dbReference>
<feature type="domain" description="DUF5641" evidence="3">
    <location>
        <begin position="1267"/>
        <end position="1360"/>
    </location>
</feature>
<organism evidence="4 5">
    <name type="scientific">Tenebrio molitor</name>
    <name type="common">Yellow mealworm beetle</name>
    <dbReference type="NCBI Taxonomy" id="7067"/>
    <lineage>
        <taxon>Eukaryota</taxon>
        <taxon>Metazoa</taxon>
        <taxon>Ecdysozoa</taxon>
        <taxon>Arthropoda</taxon>
        <taxon>Hexapoda</taxon>
        <taxon>Insecta</taxon>
        <taxon>Pterygota</taxon>
        <taxon>Neoptera</taxon>
        <taxon>Endopterygota</taxon>
        <taxon>Coleoptera</taxon>
        <taxon>Polyphaga</taxon>
        <taxon>Cucujiformia</taxon>
        <taxon>Tenebrionidae</taxon>
        <taxon>Tenebrio</taxon>
    </lineage>
</organism>
<name>A0A8J6HIW5_TENMO</name>
<dbReference type="InterPro" id="IPR008042">
    <property type="entry name" value="Retrotrans_Pao"/>
</dbReference>
<evidence type="ECO:0000313" key="5">
    <source>
        <dbReference type="Proteomes" id="UP000719412"/>
    </source>
</evidence>
<feature type="region of interest" description="Disordered" evidence="2">
    <location>
        <begin position="1"/>
        <end position="20"/>
    </location>
</feature>